<sequence length="112" mass="12427">MAIVSVTFSPFKNIGLWVADDNPAVTHIQASKFVAVMHHDTNGIDHKIFPTEVACLVPVASPREEKKSFKMERGNAGIPLYLWKDAFQKSSWLSLLIMVRETSGNGNEEARG</sequence>
<organism evidence="1 2">
    <name type="scientific">Corchorus olitorius</name>
    <dbReference type="NCBI Taxonomy" id="93759"/>
    <lineage>
        <taxon>Eukaryota</taxon>
        <taxon>Viridiplantae</taxon>
        <taxon>Streptophyta</taxon>
        <taxon>Embryophyta</taxon>
        <taxon>Tracheophyta</taxon>
        <taxon>Spermatophyta</taxon>
        <taxon>Magnoliopsida</taxon>
        <taxon>eudicotyledons</taxon>
        <taxon>Gunneridae</taxon>
        <taxon>Pentapetalae</taxon>
        <taxon>rosids</taxon>
        <taxon>malvids</taxon>
        <taxon>Malvales</taxon>
        <taxon>Malvaceae</taxon>
        <taxon>Grewioideae</taxon>
        <taxon>Apeibeae</taxon>
        <taxon>Corchorus</taxon>
    </lineage>
</organism>
<dbReference type="Proteomes" id="UP000187203">
    <property type="component" value="Unassembled WGS sequence"/>
</dbReference>
<protein>
    <submittedName>
        <fullName evidence="1">Uncharacterized protein</fullName>
    </submittedName>
</protein>
<evidence type="ECO:0000313" key="2">
    <source>
        <dbReference type="Proteomes" id="UP000187203"/>
    </source>
</evidence>
<dbReference type="EMBL" id="AWUE01014222">
    <property type="protein sequence ID" value="OMP04749.1"/>
    <property type="molecule type" value="Genomic_DNA"/>
</dbReference>
<dbReference type="AlphaFoldDB" id="A0A1R3KCI2"/>
<reference evidence="2" key="1">
    <citation type="submission" date="2013-09" db="EMBL/GenBank/DDBJ databases">
        <title>Corchorus olitorius genome sequencing.</title>
        <authorList>
            <person name="Alam M."/>
            <person name="Haque M.S."/>
            <person name="Islam M.S."/>
            <person name="Emdad E.M."/>
            <person name="Islam M.M."/>
            <person name="Ahmed B."/>
            <person name="Halim A."/>
            <person name="Hossen Q.M.M."/>
            <person name="Hossain M.Z."/>
            <person name="Ahmed R."/>
            <person name="Khan M.M."/>
            <person name="Islam R."/>
            <person name="Rashid M.M."/>
            <person name="Khan S.A."/>
            <person name="Rahman M.S."/>
            <person name="Alam M."/>
            <person name="Yahiya A.S."/>
            <person name="Khan M.S."/>
            <person name="Azam M.S."/>
            <person name="Haque T."/>
            <person name="Lashkar M.Z.H."/>
            <person name="Akhand A.I."/>
            <person name="Morshed G."/>
            <person name="Roy S."/>
            <person name="Uddin K.S."/>
            <person name="Rabeya T."/>
            <person name="Hossain A.S."/>
            <person name="Chowdhury A."/>
            <person name="Snigdha A.R."/>
            <person name="Mortoza M.S."/>
            <person name="Matin S.A."/>
            <person name="Hoque S.M.E."/>
            <person name="Islam M.K."/>
            <person name="Roy D.K."/>
            <person name="Haider R."/>
            <person name="Moosa M.M."/>
            <person name="Elias S.M."/>
            <person name="Hasan A.M."/>
            <person name="Jahan S."/>
            <person name="Shafiuddin M."/>
            <person name="Mahmood N."/>
            <person name="Shommy N.S."/>
        </authorList>
    </citation>
    <scope>NUCLEOTIDE SEQUENCE [LARGE SCALE GENOMIC DNA]</scope>
    <source>
        <strain evidence="2">cv. O-4</strain>
    </source>
</reference>
<name>A0A1R3KCI2_9ROSI</name>
<comment type="caution">
    <text evidence="1">The sequence shown here is derived from an EMBL/GenBank/DDBJ whole genome shotgun (WGS) entry which is preliminary data.</text>
</comment>
<evidence type="ECO:0000313" key="1">
    <source>
        <dbReference type="EMBL" id="OMP04749.1"/>
    </source>
</evidence>
<proteinExistence type="predicted"/>
<keyword evidence="2" id="KW-1185">Reference proteome</keyword>
<accession>A0A1R3KCI2</accession>
<gene>
    <name evidence="1" type="ORF">COLO4_09324</name>
</gene>